<reference evidence="3" key="1">
    <citation type="submission" date="2022-06" db="EMBL/GenBank/DDBJ databases">
        <title>Isolation of gut microbiota from human fecal samples.</title>
        <authorList>
            <person name="Pamer E.G."/>
            <person name="Barat B."/>
            <person name="Waligurski E."/>
            <person name="Medina S."/>
            <person name="Paddock L."/>
            <person name="Mostad J."/>
        </authorList>
    </citation>
    <scope>NUCLEOTIDE SEQUENCE</scope>
    <source>
        <strain evidence="3">DFI.9.91</strain>
    </source>
</reference>
<proteinExistence type="predicted"/>
<name>A0AAW5JMG9_9FIRM</name>
<evidence type="ECO:0008006" key="5">
    <source>
        <dbReference type="Google" id="ProtNLM"/>
    </source>
</evidence>
<evidence type="ECO:0000313" key="4">
    <source>
        <dbReference type="Proteomes" id="UP001204562"/>
    </source>
</evidence>
<dbReference type="EMBL" id="JANFYS010000001">
    <property type="protein sequence ID" value="MCQ4769011.1"/>
    <property type="molecule type" value="Genomic_DNA"/>
</dbReference>
<organism evidence="3 4">
    <name type="scientific">Intestinimonas massiliensis</name>
    <name type="common">ex Afouda et al. 2020</name>
    <dbReference type="NCBI Taxonomy" id="1673721"/>
    <lineage>
        <taxon>Bacteria</taxon>
        <taxon>Bacillati</taxon>
        <taxon>Bacillota</taxon>
        <taxon>Clostridia</taxon>
        <taxon>Eubacteriales</taxon>
        <taxon>Intestinimonas</taxon>
    </lineage>
</organism>
<dbReference type="Gene3D" id="3.40.630.30">
    <property type="match status" value="1"/>
</dbReference>
<evidence type="ECO:0000313" key="2">
    <source>
        <dbReference type="EMBL" id="MCQ4769011.1"/>
    </source>
</evidence>
<sequence length="154" mass="17140">MLTAKPIDLREANAFVDKLHRHHDPVYRDKLRVAAYDGDRMVGVAQLGRPVSRVLDDGQTIEVVRLCTDGTHNACSFLYGRAARVARELGYSKIITYILESEDGASLRAAGWHMEASTKGGSWSCPSRPRNTTAPTNKKQRWAKTLKREGATDD</sequence>
<dbReference type="InterPro" id="IPR053780">
    <property type="entry name" value="Gp66-like"/>
</dbReference>
<feature type="compositionally biased region" description="Polar residues" evidence="1">
    <location>
        <begin position="119"/>
        <end position="137"/>
    </location>
</feature>
<dbReference type="AlphaFoldDB" id="A0AAW5JMG9"/>
<dbReference type="RefSeq" id="WP_256302925.1">
    <property type="nucleotide sequence ID" value="NZ_JANFYS010000001.1"/>
</dbReference>
<comment type="caution">
    <text evidence="3">The sequence shown here is derived from an EMBL/GenBank/DDBJ whole genome shotgun (WGS) entry which is preliminary data.</text>
</comment>
<gene>
    <name evidence="2" type="ORF">NE579_00840</name>
    <name evidence="3" type="ORF">NE579_01115</name>
</gene>
<evidence type="ECO:0000256" key="1">
    <source>
        <dbReference type="SAM" id="MobiDB-lite"/>
    </source>
</evidence>
<evidence type="ECO:0000313" key="3">
    <source>
        <dbReference type="EMBL" id="MCQ4769064.1"/>
    </source>
</evidence>
<dbReference type="Proteomes" id="UP001204562">
    <property type="component" value="Unassembled WGS sequence"/>
</dbReference>
<accession>A0AAW5JMG9</accession>
<dbReference type="NCBIfam" id="NF045478">
    <property type="entry name" value="XF1762_fam"/>
    <property type="match status" value="1"/>
</dbReference>
<dbReference type="EMBL" id="JANFYS010000001">
    <property type="protein sequence ID" value="MCQ4769064.1"/>
    <property type="molecule type" value="Genomic_DNA"/>
</dbReference>
<protein>
    <recommendedName>
        <fullName evidence="5">N-acetyltransferase domain-containing protein</fullName>
    </recommendedName>
</protein>
<feature type="region of interest" description="Disordered" evidence="1">
    <location>
        <begin position="117"/>
        <end position="154"/>
    </location>
</feature>